<evidence type="ECO:0000256" key="5">
    <source>
        <dbReference type="ARBA" id="ARBA00022915"/>
    </source>
</evidence>
<feature type="binding site" evidence="9">
    <location>
        <begin position="7"/>
        <end position="12"/>
    </location>
    <ligand>
        <name>NAD(+)</name>
        <dbReference type="ChEBI" id="CHEBI:57540"/>
    </ligand>
</feature>
<protein>
    <recommendedName>
        <fullName evidence="9 10">4-hydroxy-tetrahydrodipicolinate reductase</fullName>
        <shortName evidence="9">HTPA reductase</shortName>
        <ecNumber evidence="9 10">1.17.1.8</ecNumber>
    </recommendedName>
</protein>
<feature type="domain" description="Dihydrodipicolinate reductase C-terminal" evidence="12">
    <location>
        <begin position="112"/>
        <end position="242"/>
    </location>
</feature>
<evidence type="ECO:0000256" key="10">
    <source>
        <dbReference type="NCBIfam" id="TIGR00036"/>
    </source>
</evidence>
<evidence type="ECO:0000313" key="13">
    <source>
        <dbReference type="EMBL" id="MDJ1128845.1"/>
    </source>
</evidence>
<dbReference type="RefSeq" id="WP_283712485.1">
    <property type="nucleotide sequence ID" value="NZ_JASJEW010000001.1"/>
</dbReference>
<dbReference type="InterPro" id="IPR022664">
    <property type="entry name" value="DapB_N_CS"/>
</dbReference>
<name>A0ABT6ZIH2_9ACTN</name>
<evidence type="ECO:0000256" key="6">
    <source>
        <dbReference type="ARBA" id="ARBA00023002"/>
    </source>
</evidence>
<dbReference type="InterPro" id="IPR036291">
    <property type="entry name" value="NAD(P)-bd_dom_sf"/>
</dbReference>
<comment type="similarity">
    <text evidence="1 9">Belongs to the DapB family.</text>
</comment>
<reference evidence="13" key="1">
    <citation type="submission" date="2023-05" db="EMBL/GenBank/DDBJ databases">
        <title>[olsenella] sp. nov., isolated from a pig farm feces dump.</title>
        <authorList>
            <person name="Chang Y.-H."/>
        </authorList>
    </citation>
    <scope>NUCLEOTIDE SEQUENCE</scope>
    <source>
        <strain evidence="13">YH-ols2217</strain>
    </source>
</reference>
<dbReference type="EC" id="1.17.1.8" evidence="9 10"/>
<evidence type="ECO:0000256" key="2">
    <source>
        <dbReference type="ARBA" id="ARBA00022490"/>
    </source>
</evidence>
<keyword evidence="14" id="KW-1185">Reference proteome</keyword>
<dbReference type="InterPro" id="IPR000846">
    <property type="entry name" value="DapB_N"/>
</dbReference>
<dbReference type="SUPFAM" id="SSF51735">
    <property type="entry name" value="NAD(P)-binding Rossmann-fold domains"/>
    <property type="match status" value="1"/>
</dbReference>
<dbReference type="Gene3D" id="3.30.360.10">
    <property type="entry name" value="Dihydrodipicolinate Reductase, domain 2"/>
    <property type="match status" value="1"/>
</dbReference>
<dbReference type="PIRSF" id="PIRSF000161">
    <property type="entry name" value="DHPR"/>
    <property type="match status" value="1"/>
</dbReference>
<dbReference type="SUPFAM" id="SSF55347">
    <property type="entry name" value="Glyceraldehyde-3-phosphate dehydrogenase-like, C-terminal domain"/>
    <property type="match status" value="1"/>
</dbReference>
<feature type="domain" description="Dihydrodipicolinate reductase N-terminal" evidence="11">
    <location>
        <begin position="1"/>
        <end position="109"/>
    </location>
</feature>
<keyword evidence="4 9" id="KW-0521">NADP</keyword>
<feature type="active site" description="Proton donor" evidence="9">
    <location>
        <position position="142"/>
    </location>
</feature>
<evidence type="ECO:0000313" key="14">
    <source>
        <dbReference type="Proteomes" id="UP001431693"/>
    </source>
</evidence>
<comment type="subcellular location">
    <subcellularLocation>
        <location evidence="9">Cytoplasm</location>
    </subcellularLocation>
</comment>
<comment type="pathway">
    <text evidence="9">Amino-acid biosynthesis; L-lysine biosynthesis via DAP pathway; (S)-tetrahydrodipicolinate from L-aspartate: step 4/4.</text>
</comment>
<dbReference type="NCBIfam" id="TIGR00036">
    <property type="entry name" value="dapB"/>
    <property type="match status" value="1"/>
</dbReference>
<dbReference type="Pfam" id="PF05173">
    <property type="entry name" value="DapB_C"/>
    <property type="match status" value="1"/>
</dbReference>
<dbReference type="PROSITE" id="PS01298">
    <property type="entry name" value="DAPB"/>
    <property type="match status" value="1"/>
</dbReference>
<comment type="catalytic activity">
    <reaction evidence="9">
        <text>(S)-2,3,4,5-tetrahydrodipicolinate + NADP(+) + H2O = (2S,4S)-4-hydroxy-2,3,4,5-tetrahydrodipicolinate + NADPH + H(+)</text>
        <dbReference type="Rhea" id="RHEA:35331"/>
        <dbReference type="ChEBI" id="CHEBI:15377"/>
        <dbReference type="ChEBI" id="CHEBI:15378"/>
        <dbReference type="ChEBI" id="CHEBI:16845"/>
        <dbReference type="ChEBI" id="CHEBI:57783"/>
        <dbReference type="ChEBI" id="CHEBI:58349"/>
        <dbReference type="ChEBI" id="CHEBI:67139"/>
        <dbReference type="EC" id="1.17.1.8"/>
    </reaction>
</comment>
<feature type="binding site" evidence="9">
    <location>
        <position position="37"/>
    </location>
    <ligand>
        <name>NADP(+)</name>
        <dbReference type="ChEBI" id="CHEBI:58349"/>
    </ligand>
</feature>
<dbReference type="Pfam" id="PF01113">
    <property type="entry name" value="DapB_N"/>
    <property type="match status" value="1"/>
</dbReference>
<dbReference type="HAMAP" id="MF_00102">
    <property type="entry name" value="DapB"/>
    <property type="match status" value="1"/>
</dbReference>
<dbReference type="CDD" id="cd02274">
    <property type="entry name" value="DHDPR_N"/>
    <property type="match status" value="1"/>
</dbReference>
<dbReference type="EMBL" id="JASJEX010000001">
    <property type="protein sequence ID" value="MDJ1128845.1"/>
    <property type="molecule type" value="Genomic_DNA"/>
</dbReference>
<evidence type="ECO:0000256" key="9">
    <source>
        <dbReference type="HAMAP-Rule" id="MF_00102"/>
    </source>
</evidence>
<feature type="binding site" evidence="9">
    <location>
        <begin position="82"/>
        <end position="84"/>
    </location>
    <ligand>
        <name>NAD(+)</name>
        <dbReference type="ChEBI" id="CHEBI:57540"/>
    </ligand>
</feature>
<dbReference type="Proteomes" id="UP001431693">
    <property type="component" value="Unassembled WGS sequence"/>
</dbReference>
<feature type="binding site" evidence="9">
    <location>
        <begin position="148"/>
        <end position="149"/>
    </location>
    <ligand>
        <name>(S)-2,3,4,5-tetrahydrodipicolinate</name>
        <dbReference type="ChEBI" id="CHEBI:16845"/>
    </ligand>
</feature>
<feature type="active site" description="Proton donor/acceptor" evidence="9">
    <location>
        <position position="138"/>
    </location>
</feature>
<dbReference type="InterPro" id="IPR022663">
    <property type="entry name" value="DapB_C"/>
</dbReference>
<comment type="function">
    <text evidence="9">Catalyzes the conversion of 4-hydroxy-tetrahydrodipicolinate (HTPA) to tetrahydrodipicolinate.</text>
</comment>
<dbReference type="Gene3D" id="3.40.50.720">
    <property type="entry name" value="NAD(P)-binding Rossmann-like Domain"/>
    <property type="match status" value="1"/>
</dbReference>
<accession>A0ABT6ZIH2</accession>
<evidence type="ECO:0000256" key="8">
    <source>
        <dbReference type="ARBA" id="ARBA00023154"/>
    </source>
</evidence>
<keyword evidence="2 9" id="KW-0963">Cytoplasm</keyword>
<comment type="subunit">
    <text evidence="9">Homotetramer.</text>
</comment>
<keyword evidence="8 9" id="KW-0457">Lysine biosynthesis</keyword>
<keyword evidence="5 9" id="KW-0220">Diaminopimelate biosynthesis</keyword>
<gene>
    <name evidence="9 13" type="primary">dapB</name>
    <name evidence="13" type="ORF">QJ043_01940</name>
</gene>
<keyword evidence="3 9" id="KW-0028">Amino-acid biosynthesis</keyword>
<keyword evidence="6 9" id="KW-0560">Oxidoreductase</keyword>
<evidence type="ECO:0000259" key="11">
    <source>
        <dbReference type="Pfam" id="PF01113"/>
    </source>
</evidence>
<evidence type="ECO:0000259" key="12">
    <source>
        <dbReference type="Pfam" id="PF05173"/>
    </source>
</evidence>
<comment type="caution">
    <text evidence="13">The sequence shown here is derived from an EMBL/GenBank/DDBJ whole genome shotgun (WGS) entry which is preliminary data.</text>
</comment>
<dbReference type="PANTHER" id="PTHR20836">
    <property type="entry name" value="DIHYDRODIPICOLINATE REDUCTASE"/>
    <property type="match status" value="1"/>
</dbReference>
<dbReference type="PANTHER" id="PTHR20836:SF7">
    <property type="entry name" value="4-HYDROXY-TETRAHYDRODIPICOLINATE REDUCTASE"/>
    <property type="match status" value="1"/>
</dbReference>
<evidence type="ECO:0000256" key="1">
    <source>
        <dbReference type="ARBA" id="ARBA00006642"/>
    </source>
</evidence>
<feature type="binding site" evidence="9">
    <location>
        <begin position="106"/>
        <end position="109"/>
    </location>
    <ligand>
        <name>NAD(+)</name>
        <dbReference type="ChEBI" id="CHEBI:57540"/>
    </ligand>
</feature>
<dbReference type="InterPro" id="IPR023940">
    <property type="entry name" value="DHDPR_bac"/>
</dbReference>
<evidence type="ECO:0000256" key="7">
    <source>
        <dbReference type="ARBA" id="ARBA00023027"/>
    </source>
</evidence>
<proteinExistence type="inferred from homology"/>
<sequence length="245" mass="25796">MDVIINGAAGRMGHVLAGLEGFAGSRVVAKVDRAYERSTNALQFSSLADVPADGVVLDFSNHTGTEQLLATCVERGLPVVIATTGHTPEERALVEQAARSVPMFFAPNMSLGVALLMDLARTVAAALPDAQIEIVEAHHDQKLDVPSGTALGIARAIQEVRPNATLNVGRHENGKRTNDEIGIHSLRIGTVVGVHEVLVSTGAETITLKHEAHDRALFAQGALRAAAFLAGQGPGLYGMRDLIAH</sequence>
<keyword evidence="7 9" id="KW-0520">NAD</keyword>
<feature type="binding site" evidence="9">
    <location>
        <position position="36"/>
    </location>
    <ligand>
        <name>NAD(+)</name>
        <dbReference type="ChEBI" id="CHEBI:57540"/>
    </ligand>
</feature>
<comment type="caution">
    <text evidence="9">Was originally thought to be a dihydrodipicolinate reductase (DHDPR), catalyzing the conversion of dihydrodipicolinate to tetrahydrodipicolinate. However, it was shown in E.coli that the substrate of the enzymatic reaction is not dihydrodipicolinate (DHDP) but in fact (2S,4S)-4-hydroxy-2,3,4,5-tetrahydrodipicolinic acid (HTPA), the product released by the DapA-catalyzed reaction.</text>
</comment>
<comment type="catalytic activity">
    <reaction evidence="9">
        <text>(S)-2,3,4,5-tetrahydrodipicolinate + NAD(+) + H2O = (2S,4S)-4-hydroxy-2,3,4,5-tetrahydrodipicolinate + NADH + H(+)</text>
        <dbReference type="Rhea" id="RHEA:35323"/>
        <dbReference type="ChEBI" id="CHEBI:15377"/>
        <dbReference type="ChEBI" id="CHEBI:15378"/>
        <dbReference type="ChEBI" id="CHEBI:16845"/>
        <dbReference type="ChEBI" id="CHEBI:57540"/>
        <dbReference type="ChEBI" id="CHEBI:57945"/>
        <dbReference type="ChEBI" id="CHEBI:67139"/>
        <dbReference type="EC" id="1.17.1.8"/>
    </reaction>
</comment>
<feature type="binding site" evidence="9">
    <location>
        <position position="139"/>
    </location>
    <ligand>
        <name>(S)-2,3,4,5-tetrahydrodipicolinate</name>
        <dbReference type="ChEBI" id="CHEBI:16845"/>
    </ligand>
</feature>
<evidence type="ECO:0000256" key="3">
    <source>
        <dbReference type="ARBA" id="ARBA00022605"/>
    </source>
</evidence>
<dbReference type="GO" id="GO:0008839">
    <property type="term" value="F:4-hydroxy-tetrahydrodipicolinate reductase"/>
    <property type="evidence" value="ECO:0007669"/>
    <property type="project" value="UniProtKB-EC"/>
</dbReference>
<evidence type="ECO:0000256" key="4">
    <source>
        <dbReference type="ARBA" id="ARBA00022857"/>
    </source>
</evidence>
<organism evidence="13 14">
    <name type="scientific">Kribbibacterium absianum</name>
    <dbReference type="NCBI Taxonomy" id="3044210"/>
    <lineage>
        <taxon>Bacteria</taxon>
        <taxon>Bacillati</taxon>
        <taxon>Actinomycetota</taxon>
        <taxon>Coriobacteriia</taxon>
        <taxon>Coriobacteriales</taxon>
        <taxon>Kribbibacteriaceae</taxon>
        <taxon>Kribbibacterium</taxon>
    </lineage>
</organism>